<dbReference type="EMBL" id="LAZR01000875">
    <property type="protein sequence ID" value="KKN55672.1"/>
    <property type="molecule type" value="Genomic_DNA"/>
</dbReference>
<proteinExistence type="predicted"/>
<dbReference type="PROSITE" id="PS51257">
    <property type="entry name" value="PROKAR_LIPOPROTEIN"/>
    <property type="match status" value="1"/>
</dbReference>
<feature type="transmembrane region" description="Helical" evidence="1">
    <location>
        <begin position="12"/>
        <end position="31"/>
    </location>
</feature>
<keyword evidence="1" id="KW-0472">Membrane</keyword>
<keyword evidence="1" id="KW-0812">Transmembrane</keyword>
<accession>A0A0F9S0A9</accession>
<organism evidence="2">
    <name type="scientific">marine sediment metagenome</name>
    <dbReference type="NCBI Taxonomy" id="412755"/>
    <lineage>
        <taxon>unclassified sequences</taxon>
        <taxon>metagenomes</taxon>
        <taxon>ecological metagenomes</taxon>
    </lineage>
</organism>
<evidence type="ECO:0000313" key="2">
    <source>
        <dbReference type="EMBL" id="KKN55672.1"/>
    </source>
</evidence>
<name>A0A0F9S0A9_9ZZZZ</name>
<sequence length="85" mass="10077">MNPWPLKTRIVVYILSIVACVLLFYFALFFAKENEREESRIIEATIRFHKQIIIKDGFFEYNENVYGVYQMTPPEIGSLERNSPK</sequence>
<evidence type="ECO:0000256" key="1">
    <source>
        <dbReference type="SAM" id="Phobius"/>
    </source>
</evidence>
<gene>
    <name evidence="2" type="ORF">LCGC14_0579740</name>
</gene>
<comment type="caution">
    <text evidence="2">The sequence shown here is derived from an EMBL/GenBank/DDBJ whole genome shotgun (WGS) entry which is preliminary data.</text>
</comment>
<protein>
    <submittedName>
        <fullName evidence="2">Uncharacterized protein</fullName>
    </submittedName>
</protein>
<reference evidence="2" key="1">
    <citation type="journal article" date="2015" name="Nature">
        <title>Complex archaea that bridge the gap between prokaryotes and eukaryotes.</title>
        <authorList>
            <person name="Spang A."/>
            <person name="Saw J.H."/>
            <person name="Jorgensen S.L."/>
            <person name="Zaremba-Niedzwiedzka K."/>
            <person name="Martijn J."/>
            <person name="Lind A.E."/>
            <person name="van Eijk R."/>
            <person name="Schleper C."/>
            <person name="Guy L."/>
            <person name="Ettema T.J."/>
        </authorList>
    </citation>
    <scope>NUCLEOTIDE SEQUENCE</scope>
</reference>
<keyword evidence="1" id="KW-1133">Transmembrane helix</keyword>
<dbReference type="AlphaFoldDB" id="A0A0F9S0A9"/>